<keyword evidence="3" id="KW-1185">Reference proteome</keyword>
<feature type="region of interest" description="Disordered" evidence="1">
    <location>
        <begin position="122"/>
        <end position="142"/>
    </location>
</feature>
<reference evidence="4" key="1">
    <citation type="submission" date="2022-11" db="UniProtKB">
        <authorList>
            <consortium name="WormBaseParasite"/>
        </authorList>
    </citation>
    <scope>IDENTIFICATION</scope>
</reference>
<accession>A0A915EC09</accession>
<feature type="region of interest" description="Disordered" evidence="1">
    <location>
        <begin position="1"/>
        <end position="98"/>
    </location>
</feature>
<evidence type="ECO:0000313" key="4">
    <source>
        <dbReference type="WBParaSite" id="jg4740"/>
    </source>
</evidence>
<feature type="compositionally biased region" description="Acidic residues" evidence="1">
    <location>
        <begin position="67"/>
        <end position="78"/>
    </location>
</feature>
<name>A0A915EC09_9BILA</name>
<feature type="compositionally biased region" description="Basic and acidic residues" evidence="1">
    <location>
        <begin position="30"/>
        <end position="66"/>
    </location>
</feature>
<organism evidence="3 4">
    <name type="scientific">Ditylenchus dipsaci</name>
    <dbReference type="NCBI Taxonomy" id="166011"/>
    <lineage>
        <taxon>Eukaryota</taxon>
        <taxon>Metazoa</taxon>
        <taxon>Ecdysozoa</taxon>
        <taxon>Nematoda</taxon>
        <taxon>Chromadorea</taxon>
        <taxon>Rhabditida</taxon>
        <taxon>Tylenchina</taxon>
        <taxon>Tylenchomorpha</taxon>
        <taxon>Sphaerularioidea</taxon>
        <taxon>Anguinidae</taxon>
        <taxon>Anguininae</taxon>
        <taxon>Ditylenchus</taxon>
    </lineage>
</organism>
<evidence type="ECO:0000259" key="2">
    <source>
        <dbReference type="Pfam" id="PF14832"/>
    </source>
</evidence>
<sequence length="308" mass="34093">MTAVICSSKETPPDEPDTPQPNGIIDDGQNDNRSDGLETKKIVNSESPGESKQDDEGEEGGRSRDLSEEESEDDDDDGDNRLPQPDINTGQNECHLKTDLVDRQRNRGNETAAIVPSRYSATLGKGIGDRSSAQRRRNHGKQRLEDEFQAIRVNGGLSRSVITGGALTLAVIMEELSATGAYESNKLGTATGSRLFFLLYQTKMPLHRIYHAPGAIAQDDKKAIAAGITEFYTKHVHLPAFYVVVLFIEVDKESYFVGGKPNDKFVRISIQHIARSFESHRKADEFLGIYEQILAPTSKPKDWTGRCK</sequence>
<proteinExistence type="predicted"/>
<dbReference type="Proteomes" id="UP000887574">
    <property type="component" value="Unplaced"/>
</dbReference>
<protein>
    <submittedName>
        <fullName evidence="4">Tautomerase cis-CaaD-like domain-containing protein</fullName>
    </submittedName>
</protein>
<dbReference type="Pfam" id="PF14832">
    <property type="entry name" value="Tautomerase_3"/>
    <property type="match status" value="1"/>
</dbReference>
<dbReference type="AlphaFoldDB" id="A0A915EC09"/>
<evidence type="ECO:0000313" key="3">
    <source>
        <dbReference type="Proteomes" id="UP000887574"/>
    </source>
</evidence>
<dbReference type="Gene3D" id="3.30.429.10">
    <property type="entry name" value="Macrophage Migration Inhibitory Factor"/>
    <property type="match status" value="1"/>
</dbReference>
<dbReference type="InterPro" id="IPR014347">
    <property type="entry name" value="Tautomerase/MIF_sf"/>
</dbReference>
<dbReference type="SUPFAM" id="SSF55331">
    <property type="entry name" value="Tautomerase/MIF"/>
    <property type="match status" value="1"/>
</dbReference>
<evidence type="ECO:0000256" key="1">
    <source>
        <dbReference type="SAM" id="MobiDB-lite"/>
    </source>
</evidence>
<dbReference type="WBParaSite" id="jg4740">
    <property type="protein sequence ID" value="jg4740"/>
    <property type="gene ID" value="jg4740"/>
</dbReference>
<feature type="domain" description="Tautomerase cis-CaaD-like" evidence="2">
    <location>
        <begin position="204"/>
        <end position="302"/>
    </location>
</feature>
<dbReference type="InterPro" id="IPR028116">
    <property type="entry name" value="Cis-CaaD-like"/>
</dbReference>